<keyword evidence="2" id="KW-1185">Reference proteome</keyword>
<gene>
    <name evidence="1" type="ORF">FK004_05630</name>
</gene>
<dbReference type="RefSeq" id="WP_108736374.1">
    <property type="nucleotide sequence ID" value="NZ_CP020919.1"/>
</dbReference>
<reference evidence="1 2" key="1">
    <citation type="submission" date="2017-04" db="EMBL/GenBank/DDBJ databases">
        <title>Complete genome sequence of Flavobacterium kingsejong AJ004.</title>
        <authorList>
            <person name="Lee P.C."/>
        </authorList>
    </citation>
    <scope>NUCLEOTIDE SEQUENCE [LARGE SCALE GENOMIC DNA]</scope>
    <source>
        <strain evidence="1 2">AJ004</strain>
    </source>
</reference>
<dbReference type="Proteomes" id="UP000244677">
    <property type="component" value="Chromosome"/>
</dbReference>
<dbReference type="KEGG" id="fki:FK004_05630"/>
<name>A0A2S1LLX6_9FLAO</name>
<sequence>MKAIVTISITFLLSLICHSQEKEMVSKKSSDTIYILLELDDPEKSSFYSFSKDSTLFSFGIYTEKYETQIIRQKKTKNGPVAKKQLEWIKKHPPKQEKPLKLYYYFVGREKPNHMQSITNIPFVIRKEFINGTLEYDRTKNYFIIHRSDKNDYLLWNVQLAPWQLNE</sequence>
<organism evidence="1 2">
    <name type="scientific">Flavobacterium kingsejongi</name>
    <dbReference type="NCBI Taxonomy" id="1678728"/>
    <lineage>
        <taxon>Bacteria</taxon>
        <taxon>Pseudomonadati</taxon>
        <taxon>Bacteroidota</taxon>
        <taxon>Flavobacteriia</taxon>
        <taxon>Flavobacteriales</taxon>
        <taxon>Flavobacteriaceae</taxon>
        <taxon>Flavobacterium</taxon>
    </lineage>
</organism>
<dbReference type="AlphaFoldDB" id="A0A2S1LLX6"/>
<dbReference type="EMBL" id="CP020919">
    <property type="protein sequence ID" value="AWG24744.1"/>
    <property type="molecule type" value="Genomic_DNA"/>
</dbReference>
<protein>
    <submittedName>
        <fullName evidence="1">Uncharacterized protein</fullName>
    </submittedName>
</protein>
<evidence type="ECO:0000313" key="1">
    <source>
        <dbReference type="EMBL" id="AWG24744.1"/>
    </source>
</evidence>
<proteinExistence type="predicted"/>
<accession>A0A2S1LLX6</accession>
<evidence type="ECO:0000313" key="2">
    <source>
        <dbReference type="Proteomes" id="UP000244677"/>
    </source>
</evidence>